<keyword evidence="6 9" id="KW-0288">FMN</keyword>
<feature type="binding site" evidence="9">
    <location>
        <position position="189"/>
    </location>
    <ligand>
        <name>FMN</name>
        <dbReference type="ChEBI" id="CHEBI:58210"/>
    </ligand>
</feature>
<dbReference type="EMBL" id="AENT01000010">
    <property type="protein sequence ID" value="EFR43069.1"/>
    <property type="molecule type" value="Genomic_DNA"/>
</dbReference>
<feature type="domain" description="Dihydroorotate dehydrogenase catalytic" evidence="10">
    <location>
        <begin position="3"/>
        <end position="282"/>
    </location>
</feature>
<feature type="binding site" evidence="9">
    <location>
        <position position="125"/>
    </location>
    <ligand>
        <name>FMN</name>
        <dbReference type="ChEBI" id="CHEBI:58210"/>
    </ligand>
</feature>
<comment type="similarity">
    <text evidence="3 9">Belongs to the dihydroorotate dehydrogenase family. Type 1 subfamily.</text>
</comment>
<feature type="active site" description="Nucleophile" evidence="9">
    <location>
        <position position="128"/>
    </location>
</feature>
<dbReference type="CDD" id="cd04740">
    <property type="entry name" value="DHOD_1B_like"/>
    <property type="match status" value="1"/>
</dbReference>
<evidence type="ECO:0000259" key="10">
    <source>
        <dbReference type="Pfam" id="PF01180"/>
    </source>
</evidence>
<accession>E4L7X3</accession>
<dbReference type="InterPro" id="IPR013785">
    <property type="entry name" value="Aldolase_TIM"/>
</dbReference>
<feature type="binding site" evidence="9">
    <location>
        <position position="20"/>
    </location>
    <ligand>
        <name>FMN</name>
        <dbReference type="ChEBI" id="CHEBI:58210"/>
    </ligand>
</feature>
<dbReference type="GO" id="GO:0006207">
    <property type="term" value="P:'de novo' pyrimidine nucleobase biosynthetic process"/>
    <property type="evidence" value="ECO:0007669"/>
    <property type="project" value="TreeGrafter"/>
</dbReference>
<evidence type="ECO:0000313" key="11">
    <source>
        <dbReference type="EMBL" id="EFR43069.1"/>
    </source>
</evidence>
<reference evidence="11 12" key="1">
    <citation type="submission" date="2010-11" db="EMBL/GenBank/DDBJ databases">
        <authorList>
            <person name="Durkin A.S."/>
            <person name="Madupu R."/>
            <person name="Torralba M."/>
            <person name="Gillis M."/>
            <person name="Methe B."/>
            <person name="Sutton G."/>
            <person name="Nelson K.E."/>
        </authorList>
    </citation>
    <scope>NUCLEOTIDE SEQUENCE [LARGE SCALE GENOMIC DNA]</scope>
    <source>
        <strain evidence="11 12">UPII 345-E</strain>
    </source>
</reference>
<feature type="binding site" evidence="9">
    <location>
        <begin position="44"/>
        <end position="45"/>
    </location>
    <ligand>
        <name>FMN</name>
        <dbReference type="ChEBI" id="CHEBI:58210"/>
    </ligand>
</feature>
<dbReference type="GO" id="GO:0004152">
    <property type="term" value="F:dihydroorotate dehydrogenase activity"/>
    <property type="evidence" value="ECO:0007669"/>
    <property type="project" value="UniProtKB-UniRule"/>
</dbReference>
<keyword evidence="7 9" id="KW-0665">Pyrimidine biosynthesis</keyword>
<gene>
    <name evidence="9 11" type="primary">pyrD</name>
    <name evidence="11" type="ORF">HMPREF9220_0810</name>
</gene>
<keyword evidence="8 9" id="KW-0560">Oxidoreductase</keyword>
<feature type="binding site" evidence="9">
    <location>
        <begin position="263"/>
        <end position="264"/>
    </location>
    <ligand>
        <name>FMN</name>
        <dbReference type="ChEBI" id="CHEBI:58210"/>
    </ligand>
</feature>
<dbReference type="InterPro" id="IPR050074">
    <property type="entry name" value="DHO_dehydrogenase"/>
</dbReference>
<comment type="pathway">
    <text evidence="2 9">Pyrimidine metabolism; UMP biosynthesis via de novo pathway.</text>
</comment>
<dbReference type="NCBIfam" id="TIGR01037">
    <property type="entry name" value="pyrD_sub1_fam"/>
    <property type="match status" value="1"/>
</dbReference>
<dbReference type="GO" id="GO:0005737">
    <property type="term" value="C:cytoplasm"/>
    <property type="evidence" value="ECO:0007669"/>
    <property type="project" value="UniProtKB-SubCell"/>
</dbReference>
<evidence type="ECO:0000256" key="1">
    <source>
        <dbReference type="ARBA" id="ARBA00004496"/>
    </source>
</evidence>
<evidence type="ECO:0000256" key="4">
    <source>
        <dbReference type="ARBA" id="ARBA00022490"/>
    </source>
</evidence>
<keyword evidence="5 9" id="KW-0285">Flavoprotein</keyword>
<feature type="binding site" evidence="9">
    <location>
        <position position="125"/>
    </location>
    <ligand>
        <name>substrate</name>
    </ligand>
</feature>
<feature type="binding site" evidence="9">
    <location>
        <position position="163"/>
    </location>
    <ligand>
        <name>FMN</name>
        <dbReference type="ChEBI" id="CHEBI:58210"/>
    </ligand>
</feature>
<feature type="binding site" evidence="9">
    <location>
        <begin position="190"/>
        <end position="191"/>
    </location>
    <ligand>
        <name>substrate</name>
    </ligand>
</feature>
<dbReference type="SUPFAM" id="SSF51395">
    <property type="entry name" value="FMN-linked oxidoreductases"/>
    <property type="match status" value="1"/>
</dbReference>
<sequence length="301" mass="31851">MNLNVKFCGISMKSPIVAASGTFGYGIEYKNYLDLNKLGAISVKGLSLMPSEGNKGVRIAETPSGILNCIGLENPGAEYFINKILPDLKKYDVPVIANIFGKTKEEYGKVARALTVEGVSALEVNISCPNIKEGGVAFGTNPLSAAEITKEVKRSTHLPVIMKLSPNVTDIAAIAKAVENAGADAISLINTLLGISIDLRTRRPILGNITGGLSGPAIKPVALRMVWQVRNAVNIPICGMGGIMTGKDAAEFFIAGADIVQVGTANLINPDAIMRITDELNAWGDSQGIKNINELVNTLNF</sequence>
<dbReference type="PIRSF" id="PIRSF000164">
    <property type="entry name" value="DHO_oxidase"/>
    <property type="match status" value="1"/>
</dbReference>
<dbReference type="PANTHER" id="PTHR48109:SF1">
    <property type="entry name" value="DIHYDROOROTATE DEHYDROGENASE (FUMARATE)"/>
    <property type="match status" value="1"/>
</dbReference>
<dbReference type="InterPro" id="IPR033888">
    <property type="entry name" value="DHOD_1B"/>
</dbReference>
<dbReference type="UniPathway" id="UPA00070"/>
<dbReference type="PANTHER" id="PTHR48109">
    <property type="entry name" value="DIHYDROOROTATE DEHYDROGENASE (QUINONE), MITOCHONDRIAL-RELATED"/>
    <property type="match status" value="1"/>
</dbReference>
<comment type="function">
    <text evidence="9">Catalyzes the conversion of dihydroorotate to orotate.</text>
</comment>
<keyword evidence="4 9" id="KW-0963">Cytoplasm</keyword>
<feature type="binding site" evidence="9">
    <location>
        <begin position="241"/>
        <end position="242"/>
    </location>
    <ligand>
        <name>FMN</name>
        <dbReference type="ChEBI" id="CHEBI:58210"/>
    </ligand>
</feature>
<proteinExistence type="inferred from homology"/>
<name>E4L7X3_9FIRM</name>
<feature type="binding site" evidence="9">
    <location>
        <position position="44"/>
    </location>
    <ligand>
        <name>substrate</name>
    </ligand>
</feature>
<dbReference type="InterPro" id="IPR024920">
    <property type="entry name" value="Dihydroorotate_DH_1"/>
</dbReference>
<evidence type="ECO:0000256" key="6">
    <source>
        <dbReference type="ARBA" id="ARBA00022643"/>
    </source>
</evidence>
<evidence type="ECO:0000256" key="2">
    <source>
        <dbReference type="ARBA" id="ARBA00004725"/>
    </source>
</evidence>
<organism evidence="11 12">
    <name type="scientific">Dialister micraerophilus UPII 345-E</name>
    <dbReference type="NCBI Taxonomy" id="910314"/>
    <lineage>
        <taxon>Bacteria</taxon>
        <taxon>Bacillati</taxon>
        <taxon>Bacillota</taxon>
        <taxon>Negativicutes</taxon>
        <taxon>Veillonellales</taxon>
        <taxon>Veillonellaceae</taxon>
        <taxon>Dialister</taxon>
    </lineage>
</organism>
<dbReference type="Pfam" id="PF01180">
    <property type="entry name" value="DHO_dh"/>
    <property type="match status" value="1"/>
</dbReference>
<dbReference type="GO" id="GO:0044205">
    <property type="term" value="P:'de novo' UMP biosynthetic process"/>
    <property type="evidence" value="ECO:0007669"/>
    <property type="project" value="UniProtKB-UniRule"/>
</dbReference>
<dbReference type="HAMAP" id="MF_00224">
    <property type="entry name" value="DHO_dh_type1"/>
    <property type="match status" value="1"/>
</dbReference>
<dbReference type="Proteomes" id="UP000004594">
    <property type="component" value="Unassembled WGS sequence"/>
</dbReference>
<dbReference type="NCBIfam" id="NF005574">
    <property type="entry name" value="PRK07259.1"/>
    <property type="match status" value="1"/>
</dbReference>
<evidence type="ECO:0000256" key="9">
    <source>
        <dbReference type="HAMAP-Rule" id="MF_00224"/>
    </source>
</evidence>
<comment type="subcellular location">
    <subcellularLocation>
        <location evidence="1 9">Cytoplasm</location>
    </subcellularLocation>
</comment>
<feature type="binding site" evidence="9">
    <location>
        <begin position="68"/>
        <end position="72"/>
    </location>
    <ligand>
        <name>substrate</name>
    </ligand>
</feature>
<dbReference type="RefSeq" id="WP_007554115.1">
    <property type="nucleotide sequence ID" value="NZ_AENT01000010.1"/>
</dbReference>
<comment type="cofactor">
    <cofactor evidence="9">
        <name>FMN</name>
        <dbReference type="ChEBI" id="CHEBI:58210"/>
    </cofactor>
    <text evidence="9">Binds 1 FMN per subunit.</text>
</comment>
<dbReference type="eggNOG" id="COG0167">
    <property type="taxonomic scope" value="Bacteria"/>
</dbReference>
<feature type="binding site" evidence="9">
    <location>
        <position position="215"/>
    </location>
    <ligand>
        <name>FMN</name>
        <dbReference type="ChEBI" id="CHEBI:58210"/>
    </ligand>
</feature>
<comment type="caution">
    <text evidence="11">The sequence shown here is derived from an EMBL/GenBank/DDBJ whole genome shotgun (WGS) entry which is preliminary data.</text>
</comment>
<dbReference type="InterPro" id="IPR049622">
    <property type="entry name" value="Dihydroorotate_DH_I"/>
</dbReference>
<dbReference type="AlphaFoldDB" id="E4L7X3"/>
<dbReference type="InterPro" id="IPR012135">
    <property type="entry name" value="Dihydroorotate_DH_1_2"/>
</dbReference>
<comment type="catalytic activity">
    <reaction evidence="9">
        <text>(S)-dihydroorotate + A = orotate + AH2</text>
        <dbReference type="Rhea" id="RHEA:18073"/>
        <dbReference type="ChEBI" id="CHEBI:13193"/>
        <dbReference type="ChEBI" id="CHEBI:17499"/>
        <dbReference type="ChEBI" id="CHEBI:30839"/>
        <dbReference type="ChEBI" id="CHEBI:30864"/>
    </reaction>
</comment>
<dbReference type="Gene3D" id="3.20.20.70">
    <property type="entry name" value="Aldolase class I"/>
    <property type="match status" value="1"/>
</dbReference>
<evidence type="ECO:0000256" key="5">
    <source>
        <dbReference type="ARBA" id="ARBA00022630"/>
    </source>
</evidence>
<feature type="binding site" evidence="9">
    <location>
        <position position="98"/>
    </location>
    <ligand>
        <name>FMN</name>
        <dbReference type="ChEBI" id="CHEBI:58210"/>
    </ligand>
</feature>
<dbReference type="EC" id="1.3.-.-" evidence="9"/>
<dbReference type="OrthoDB" id="9794954at2"/>
<evidence type="ECO:0000313" key="12">
    <source>
        <dbReference type="Proteomes" id="UP000004594"/>
    </source>
</evidence>
<evidence type="ECO:0000256" key="8">
    <source>
        <dbReference type="ARBA" id="ARBA00023002"/>
    </source>
</evidence>
<evidence type="ECO:0000256" key="7">
    <source>
        <dbReference type="ARBA" id="ARBA00022975"/>
    </source>
</evidence>
<dbReference type="FunFam" id="3.20.20.70:FF:000027">
    <property type="entry name" value="Dihydropyrimidine dehydrogenase [NADP(+)]"/>
    <property type="match status" value="1"/>
</dbReference>
<evidence type="ECO:0000256" key="3">
    <source>
        <dbReference type="ARBA" id="ARBA00008008"/>
    </source>
</evidence>
<dbReference type="InterPro" id="IPR005720">
    <property type="entry name" value="Dihydroorotate_DH_cat"/>
</dbReference>
<protein>
    <recommendedName>
        <fullName evidence="9">Dihydroorotate dehydrogenase</fullName>
        <shortName evidence="9">DHOD</shortName>
        <shortName evidence="9">DHODase</shortName>
        <shortName evidence="9">DHOdehase</shortName>
        <ecNumber evidence="9">1.3.-.-</ecNumber>
    </recommendedName>
</protein>